<accession>A0A914Y3P5</accession>
<dbReference type="PANTHER" id="PTHR45749">
    <property type="match status" value="1"/>
</dbReference>
<dbReference type="Proteomes" id="UP000887577">
    <property type="component" value="Unplaced"/>
</dbReference>
<protein>
    <submittedName>
        <fullName evidence="2">DUF4371 domain-containing protein</fullName>
    </submittedName>
</protein>
<name>A0A914Y3P5_9BILA</name>
<sequence length="137" mass="15373">MFSIIIEEATGISNSQKEQLCLTVRYYYDGEVCENFLIIRPLPSEKSDEITKHIMDAIKEVGIDFNKAKLIGQEYRGKNAASGNNGGIQKAIKDLHPMAFYIHPSAHSFNSAICNATTVQLVTVVMMQINKISQFTW</sequence>
<evidence type="ECO:0000313" key="2">
    <source>
        <dbReference type="WBParaSite" id="PSU_v2.g12386.t1"/>
    </source>
</evidence>
<evidence type="ECO:0000313" key="1">
    <source>
        <dbReference type="Proteomes" id="UP000887577"/>
    </source>
</evidence>
<dbReference type="PANTHER" id="PTHR45749:SF21">
    <property type="entry name" value="DUF4371 DOMAIN-CONTAINING PROTEIN"/>
    <property type="match status" value="1"/>
</dbReference>
<dbReference type="WBParaSite" id="PSU_v2.g12386.t1">
    <property type="protein sequence ID" value="PSU_v2.g12386.t1"/>
    <property type="gene ID" value="PSU_v2.g12386"/>
</dbReference>
<proteinExistence type="predicted"/>
<organism evidence="1 2">
    <name type="scientific">Panagrolaimus superbus</name>
    <dbReference type="NCBI Taxonomy" id="310955"/>
    <lineage>
        <taxon>Eukaryota</taxon>
        <taxon>Metazoa</taxon>
        <taxon>Ecdysozoa</taxon>
        <taxon>Nematoda</taxon>
        <taxon>Chromadorea</taxon>
        <taxon>Rhabditida</taxon>
        <taxon>Tylenchina</taxon>
        <taxon>Panagrolaimomorpha</taxon>
        <taxon>Panagrolaimoidea</taxon>
        <taxon>Panagrolaimidae</taxon>
        <taxon>Panagrolaimus</taxon>
    </lineage>
</organism>
<dbReference type="AlphaFoldDB" id="A0A914Y3P5"/>
<keyword evidence="1" id="KW-1185">Reference proteome</keyword>
<reference evidence="2" key="1">
    <citation type="submission" date="2022-11" db="UniProtKB">
        <authorList>
            <consortium name="WormBaseParasite"/>
        </authorList>
    </citation>
    <scope>IDENTIFICATION</scope>
</reference>